<dbReference type="Proteomes" id="UP000065822">
    <property type="component" value="Chromosome"/>
</dbReference>
<evidence type="ECO:0000313" key="3">
    <source>
        <dbReference type="Proteomes" id="UP000065822"/>
    </source>
</evidence>
<proteinExistence type="predicted"/>
<gene>
    <name evidence="1" type="ORF">AXF12_07570</name>
    <name evidence="2" type="ORF">SAMEA44541418_00183</name>
</gene>
<evidence type="ECO:0000313" key="4">
    <source>
        <dbReference type="Proteomes" id="UP000215539"/>
    </source>
</evidence>
<dbReference type="Proteomes" id="UP000215539">
    <property type="component" value="Chromosome 1"/>
</dbReference>
<dbReference type="AlphaFoldDB" id="A0AAX2GYR3"/>
<dbReference type="EMBL" id="CP014227">
    <property type="protein sequence ID" value="AMD85381.1"/>
    <property type="molecule type" value="Genomic_DNA"/>
</dbReference>
<protein>
    <submittedName>
        <fullName evidence="2">Uncharacterized protein</fullName>
    </submittedName>
</protein>
<reference evidence="1 3" key="1">
    <citation type="submission" date="2016-02" db="EMBL/GenBank/DDBJ databases">
        <authorList>
            <person name="Holder M.E."/>
            <person name="Ajami N.J."/>
            <person name="Petrosino J.F."/>
        </authorList>
    </citation>
    <scope>NUCLEOTIDE SEQUENCE [LARGE SCALE GENOMIC DNA]</scope>
    <source>
        <strain evidence="1 3">CCUG 32990</strain>
    </source>
</reference>
<organism evidence="2 4">
    <name type="scientific">Capnocytophaga haemolytica</name>
    <dbReference type="NCBI Taxonomy" id="45243"/>
    <lineage>
        <taxon>Bacteria</taxon>
        <taxon>Pseudomonadati</taxon>
        <taxon>Bacteroidota</taxon>
        <taxon>Flavobacteriia</taxon>
        <taxon>Flavobacteriales</taxon>
        <taxon>Flavobacteriaceae</taxon>
        <taxon>Capnocytophaga</taxon>
    </lineage>
</organism>
<evidence type="ECO:0000313" key="2">
    <source>
        <dbReference type="EMBL" id="SNV02297.1"/>
    </source>
</evidence>
<reference evidence="2 4" key="2">
    <citation type="submission" date="2017-06" db="EMBL/GenBank/DDBJ databases">
        <authorList>
            <consortium name="Pathogen Informatics"/>
        </authorList>
    </citation>
    <scope>NUCLEOTIDE SEQUENCE [LARGE SCALE GENOMIC DNA]</scope>
    <source>
        <strain evidence="2 4">NCTC12947</strain>
    </source>
</reference>
<evidence type="ECO:0000313" key="1">
    <source>
        <dbReference type="EMBL" id="AMD85381.1"/>
    </source>
</evidence>
<dbReference type="RefSeq" id="WP_066429900.1">
    <property type="nucleotide sequence ID" value="NZ_CP014227.1"/>
</dbReference>
<sequence length="185" mass="20406">MAEVKDNVFLKGVSGKFGDQFVFKQRNGKTFICRKPQLPAQRTPNQKKHAMRFADATAYSVEARQDPELYNYYAKIAKRKGKTAHNIAVADYFAMPSIEEIDASQYTGAAGETIIINAFKATKVAKVTVQLRDAEGALIEQGEATEALQGWLYITTTDNPQPSGTHLIARAIDLPGNIAEQEIVL</sequence>
<dbReference type="KEGG" id="chg:AXF12_07570"/>
<name>A0AAX2GYR3_9FLAO</name>
<keyword evidence="3" id="KW-1185">Reference proteome</keyword>
<dbReference type="EMBL" id="LT906449">
    <property type="protein sequence ID" value="SNV02297.1"/>
    <property type="molecule type" value="Genomic_DNA"/>
</dbReference>
<accession>A0AAX2GYR3</accession>